<proteinExistence type="inferred from homology"/>
<dbReference type="GO" id="GO:0060070">
    <property type="term" value="P:canonical Wnt signaling pathway"/>
    <property type="evidence" value="ECO:0007669"/>
    <property type="project" value="InterPro"/>
</dbReference>
<dbReference type="GO" id="GO:0003713">
    <property type="term" value="F:transcription coactivator activity"/>
    <property type="evidence" value="ECO:0007669"/>
    <property type="project" value="InterPro"/>
</dbReference>
<name>A0AAD7W9L6_9TELE</name>
<evidence type="ECO:0000256" key="4">
    <source>
        <dbReference type="SAM" id="MobiDB-lite"/>
    </source>
</evidence>
<evidence type="ECO:0000256" key="3">
    <source>
        <dbReference type="ARBA" id="ARBA00023242"/>
    </source>
</evidence>
<comment type="caution">
    <text evidence="5">The sequence shown here is derived from an EMBL/GenBank/DDBJ whole genome shotgun (WGS) entry which is preliminary data.</text>
</comment>
<keyword evidence="6" id="KW-1185">Reference proteome</keyword>
<dbReference type="GO" id="GO:1990907">
    <property type="term" value="C:beta-catenin-TCF complex"/>
    <property type="evidence" value="ECO:0007669"/>
    <property type="project" value="TreeGrafter"/>
</dbReference>
<protein>
    <submittedName>
        <fullName evidence="5">Uncharacterized protein</fullName>
    </submittedName>
</protein>
<evidence type="ECO:0000256" key="1">
    <source>
        <dbReference type="ARBA" id="ARBA00004123"/>
    </source>
</evidence>
<dbReference type="InterPro" id="IPR015668">
    <property type="entry name" value="Bcl-9/Bcl-9l"/>
</dbReference>
<keyword evidence="3" id="KW-0539">Nucleus</keyword>
<evidence type="ECO:0000256" key="2">
    <source>
        <dbReference type="ARBA" id="ARBA00009200"/>
    </source>
</evidence>
<reference evidence="5" key="1">
    <citation type="journal article" date="2023" name="Science">
        <title>Genome structures resolve the early diversification of teleost fishes.</title>
        <authorList>
            <person name="Parey E."/>
            <person name="Louis A."/>
            <person name="Montfort J."/>
            <person name="Bouchez O."/>
            <person name="Roques C."/>
            <person name="Iampietro C."/>
            <person name="Lluch J."/>
            <person name="Castinel A."/>
            <person name="Donnadieu C."/>
            <person name="Desvignes T."/>
            <person name="Floi Bucao C."/>
            <person name="Jouanno E."/>
            <person name="Wen M."/>
            <person name="Mejri S."/>
            <person name="Dirks R."/>
            <person name="Jansen H."/>
            <person name="Henkel C."/>
            <person name="Chen W.J."/>
            <person name="Zahm M."/>
            <person name="Cabau C."/>
            <person name="Klopp C."/>
            <person name="Thompson A.W."/>
            <person name="Robinson-Rechavi M."/>
            <person name="Braasch I."/>
            <person name="Lecointre G."/>
            <person name="Bobe J."/>
            <person name="Postlethwait J.H."/>
            <person name="Berthelot C."/>
            <person name="Roest Crollius H."/>
            <person name="Guiguen Y."/>
        </authorList>
    </citation>
    <scope>NUCLEOTIDE SEQUENCE</scope>
    <source>
        <strain evidence="5">NC1722</strain>
    </source>
</reference>
<feature type="compositionally biased region" description="Polar residues" evidence="4">
    <location>
        <begin position="20"/>
        <end position="32"/>
    </location>
</feature>
<comment type="similarity">
    <text evidence="2">Belongs to the BCL9 family.</text>
</comment>
<evidence type="ECO:0000313" key="5">
    <source>
        <dbReference type="EMBL" id="KAJ8388515.1"/>
    </source>
</evidence>
<accession>A0AAD7W9L6</accession>
<dbReference type="PANTHER" id="PTHR15185">
    <property type="entry name" value="BCL9"/>
    <property type="match status" value="1"/>
</dbReference>
<dbReference type="PANTHER" id="PTHR15185:SF5">
    <property type="entry name" value="B-CELL CLL_LYMPHOMA 9 PROTEIN"/>
    <property type="match status" value="1"/>
</dbReference>
<feature type="region of interest" description="Disordered" evidence="4">
    <location>
        <begin position="207"/>
        <end position="258"/>
    </location>
</feature>
<sequence length="258" mass="26221">MAPAGPSSAGNPLKSPMLGSPSSLKSPQTPSQLAGILTGPPVAVATPHDGLRRGLPSPGIPQSNKPPLGLASPNMMGPVEQGGNGPPSAPPPLRPARLHDRPGGAPSGGPYGLPPEPTLSQNPLSIMMSRMSKFAMPSSTPLYHDAIKTVASSDDESPPARSPNLPSISNSMQGMGVNHHPGHPRMMVPNSEADLHEVIRPGASGIPEFDLSRIIPSDKPSQTLSYFPRGGEGGKGPPGLRPDAGHDGGGAPPGHAHG</sequence>
<dbReference type="Proteomes" id="UP001221898">
    <property type="component" value="Unassembled WGS sequence"/>
</dbReference>
<organism evidence="5 6">
    <name type="scientific">Aldrovandia affinis</name>
    <dbReference type="NCBI Taxonomy" id="143900"/>
    <lineage>
        <taxon>Eukaryota</taxon>
        <taxon>Metazoa</taxon>
        <taxon>Chordata</taxon>
        <taxon>Craniata</taxon>
        <taxon>Vertebrata</taxon>
        <taxon>Euteleostomi</taxon>
        <taxon>Actinopterygii</taxon>
        <taxon>Neopterygii</taxon>
        <taxon>Teleostei</taxon>
        <taxon>Notacanthiformes</taxon>
        <taxon>Halosauridae</taxon>
        <taxon>Aldrovandia</taxon>
    </lineage>
</organism>
<dbReference type="GO" id="GO:0008013">
    <property type="term" value="F:beta-catenin binding"/>
    <property type="evidence" value="ECO:0007669"/>
    <property type="project" value="InterPro"/>
</dbReference>
<dbReference type="GO" id="GO:0045944">
    <property type="term" value="P:positive regulation of transcription by RNA polymerase II"/>
    <property type="evidence" value="ECO:0007669"/>
    <property type="project" value="TreeGrafter"/>
</dbReference>
<comment type="subcellular location">
    <subcellularLocation>
        <location evidence="1">Nucleus</location>
    </subcellularLocation>
</comment>
<feature type="region of interest" description="Disordered" evidence="4">
    <location>
        <begin position="1"/>
        <end position="122"/>
    </location>
</feature>
<gene>
    <name evidence="5" type="ORF">AAFF_G00132290</name>
</gene>
<dbReference type="EMBL" id="JAINUG010000193">
    <property type="protein sequence ID" value="KAJ8388515.1"/>
    <property type="molecule type" value="Genomic_DNA"/>
</dbReference>
<dbReference type="AlphaFoldDB" id="A0AAD7W9L6"/>
<evidence type="ECO:0000313" key="6">
    <source>
        <dbReference type="Proteomes" id="UP001221898"/>
    </source>
</evidence>